<dbReference type="PANTHER" id="PTHR45632:SF3">
    <property type="entry name" value="KELCH-LIKE PROTEIN 32"/>
    <property type="match status" value="1"/>
</dbReference>
<evidence type="ECO:0000256" key="2">
    <source>
        <dbReference type="ARBA" id="ARBA00022737"/>
    </source>
</evidence>
<dbReference type="InterPro" id="IPR015915">
    <property type="entry name" value="Kelch-typ_b-propeller"/>
</dbReference>
<dbReference type="InterPro" id="IPR000210">
    <property type="entry name" value="BTB/POZ_dom"/>
</dbReference>
<dbReference type="PROSITE" id="PS50097">
    <property type="entry name" value="BTB"/>
    <property type="match status" value="1"/>
</dbReference>
<keyword evidence="1" id="KW-0880">Kelch repeat</keyword>
<evidence type="ECO:0000313" key="4">
    <source>
        <dbReference type="Proteomes" id="UP000694844"/>
    </source>
</evidence>
<proteinExistence type="predicted"/>
<evidence type="ECO:0000256" key="1">
    <source>
        <dbReference type="ARBA" id="ARBA00022441"/>
    </source>
</evidence>
<dbReference type="Gene3D" id="2.120.10.80">
    <property type="entry name" value="Kelch-type beta propeller"/>
    <property type="match status" value="1"/>
</dbReference>
<dbReference type="PIRSF" id="PIRSF037037">
    <property type="entry name" value="Kelch-like_protein_gigaxonin"/>
    <property type="match status" value="1"/>
</dbReference>
<dbReference type="Pfam" id="PF00651">
    <property type="entry name" value="BTB"/>
    <property type="match status" value="1"/>
</dbReference>
<dbReference type="KEGG" id="cvn:111124845"/>
<dbReference type="InterPro" id="IPR011333">
    <property type="entry name" value="SKP1/BTB/POZ_sf"/>
</dbReference>
<dbReference type="Pfam" id="PF07707">
    <property type="entry name" value="BACK"/>
    <property type="match status" value="1"/>
</dbReference>
<dbReference type="AlphaFoldDB" id="A0A8B8D828"/>
<evidence type="ECO:0000313" key="5">
    <source>
        <dbReference type="RefSeq" id="XP_022323770.1"/>
    </source>
</evidence>
<dbReference type="SUPFAM" id="SSF117281">
    <property type="entry name" value="Kelch motif"/>
    <property type="match status" value="1"/>
</dbReference>
<sequence length="676" mass="77692">MCYRFSFPQIKGSHSNFNQIACLQEEEECEVADFSSNLLLNLQQFYLDQKLCDFTIKVENKEFNVHKVVISSVSDYFRAMLDHNMIENQQDSVELKGLTVAGVEPLLRLCYFGSLRLTHGNIYDVMNAANFLQILPAVNCCVQYLKKKLTFENADDLLKISDLYSIPTLRSFYRKYVLDNFLEFALTDQFLNLDSETLADYLSDDSLKITSECMLLHLVMKWYDHDPKSRRDSAEKVFGKIRFVADGWPTVYYAIQCEPFNTNPELQNLIRFADNCLSDPQMRFMVSDHKTTRVRYPKKTLIQIGGKIQPTAHDFLDFSYLPLDFSDDLSTLGWHKNHFYHRDLKRWIPLGASEMSETRTSNGTLTEVNGNAILCGGYIHQLDELGDDEMMVTNATYLFTPSDCRLRPLPSMKHPRAIHASVFLQGCLYAIGGCDDKQLLCSVEKLSNSGNNEISWSYVRPLPISIKNHAAVACKNKIYVSGGLEYIIEETEKLWCYCPERNKWRKKKSMWEKRRRHGMVNIKDVIYVVGGINQTGVLDTVETYDVETDMWTKLDTTLPQPTYKACTIAMDDKIWLVGGRISIDTDDHIGFLMERILEYDPEEDSWSVIGRLMRTLETPACCALTLKLTPDGQTETDEIYTKYSNLVSLLTDSDVNVADALDFELNRFYNSLPKNS</sequence>
<feature type="domain" description="BTB" evidence="3">
    <location>
        <begin position="52"/>
        <end position="119"/>
    </location>
</feature>
<dbReference type="Gene3D" id="3.30.710.10">
    <property type="entry name" value="Potassium Channel Kv1.1, Chain A"/>
    <property type="match status" value="1"/>
</dbReference>
<dbReference type="GeneID" id="111124845"/>
<name>A0A8B8D828_CRAVI</name>
<organism evidence="4 5">
    <name type="scientific">Crassostrea virginica</name>
    <name type="common">Eastern oyster</name>
    <dbReference type="NCBI Taxonomy" id="6565"/>
    <lineage>
        <taxon>Eukaryota</taxon>
        <taxon>Metazoa</taxon>
        <taxon>Spiralia</taxon>
        <taxon>Lophotrochozoa</taxon>
        <taxon>Mollusca</taxon>
        <taxon>Bivalvia</taxon>
        <taxon>Autobranchia</taxon>
        <taxon>Pteriomorphia</taxon>
        <taxon>Ostreida</taxon>
        <taxon>Ostreoidea</taxon>
        <taxon>Ostreidae</taxon>
        <taxon>Crassostrea</taxon>
    </lineage>
</organism>
<dbReference type="SMART" id="SM00225">
    <property type="entry name" value="BTB"/>
    <property type="match status" value="1"/>
</dbReference>
<gene>
    <name evidence="5" type="primary">LOC111124845</name>
</gene>
<dbReference type="SMART" id="SM00612">
    <property type="entry name" value="Kelch"/>
    <property type="match status" value="4"/>
</dbReference>
<dbReference type="InterPro" id="IPR017096">
    <property type="entry name" value="BTB-kelch_protein"/>
</dbReference>
<dbReference type="Gene3D" id="1.25.40.420">
    <property type="match status" value="1"/>
</dbReference>
<accession>A0A8B8D828</accession>
<keyword evidence="2" id="KW-0677">Repeat</keyword>
<dbReference type="InterPro" id="IPR011705">
    <property type="entry name" value="BACK"/>
</dbReference>
<dbReference type="SMART" id="SM00875">
    <property type="entry name" value="BACK"/>
    <property type="match status" value="1"/>
</dbReference>
<dbReference type="InterPro" id="IPR006652">
    <property type="entry name" value="Kelch_1"/>
</dbReference>
<dbReference type="PANTHER" id="PTHR45632">
    <property type="entry name" value="LD33804P"/>
    <property type="match status" value="1"/>
</dbReference>
<dbReference type="Proteomes" id="UP000694844">
    <property type="component" value="Chromosome 3"/>
</dbReference>
<dbReference type="Pfam" id="PF24681">
    <property type="entry name" value="Kelch_KLHDC2_KLHL20_DRC7"/>
    <property type="match status" value="1"/>
</dbReference>
<keyword evidence="4" id="KW-1185">Reference proteome</keyword>
<dbReference type="OrthoDB" id="6678352at2759"/>
<evidence type="ECO:0000259" key="3">
    <source>
        <dbReference type="PROSITE" id="PS50097"/>
    </source>
</evidence>
<dbReference type="RefSeq" id="XP_022323770.1">
    <property type="nucleotide sequence ID" value="XM_022468062.1"/>
</dbReference>
<reference evidence="5" key="1">
    <citation type="submission" date="2025-08" db="UniProtKB">
        <authorList>
            <consortium name="RefSeq"/>
        </authorList>
    </citation>
    <scope>IDENTIFICATION</scope>
    <source>
        <tissue evidence="5">Whole sample</tissue>
    </source>
</reference>
<dbReference type="SUPFAM" id="SSF54695">
    <property type="entry name" value="POZ domain"/>
    <property type="match status" value="1"/>
</dbReference>
<protein>
    <submittedName>
        <fullName evidence="5">Kelch-like protein 20 isoform X1</fullName>
    </submittedName>
</protein>